<comment type="caution">
    <text evidence="2">The sequence shown here is derived from an EMBL/GenBank/DDBJ whole genome shotgun (WGS) entry which is preliminary data.</text>
</comment>
<feature type="region of interest" description="Disordered" evidence="1">
    <location>
        <begin position="58"/>
        <end position="136"/>
    </location>
</feature>
<reference evidence="2 3" key="1">
    <citation type="submission" date="2020-08" db="EMBL/GenBank/DDBJ databases">
        <authorList>
            <person name="Seo M.-J."/>
        </authorList>
    </citation>
    <scope>NUCLEOTIDE SEQUENCE [LARGE SCALE GENOMIC DNA]</scope>
    <source>
        <strain evidence="2 3">MBLA0160</strain>
    </source>
</reference>
<dbReference type="EMBL" id="JACKXD010000001">
    <property type="protein sequence ID" value="MBB6644899.1"/>
    <property type="molecule type" value="Genomic_DNA"/>
</dbReference>
<sequence>MSQEHEHDARTADVSPVGASLAGGFLGTVTGLRKSGVGGAVVGGLVGGTVGYVAGAAVDTSSPLAPSTDVEPISISTDGDDDAADEADDDAADEADDEADDDVADEADDDVADEANDDADDEADDDVADEADEGDE</sequence>
<dbReference type="RefSeq" id="WP_185191283.1">
    <property type="nucleotide sequence ID" value="NZ_JACKXD010000001.1"/>
</dbReference>
<organism evidence="2 3">
    <name type="scientific">Halobellus ruber</name>
    <dbReference type="NCBI Taxonomy" id="2761102"/>
    <lineage>
        <taxon>Archaea</taxon>
        <taxon>Methanobacteriati</taxon>
        <taxon>Methanobacteriota</taxon>
        <taxon>Stenosarchaea group</taxon>
        <taxon>Halobacteria</taxon>
        <taxon>Halobacteriales</taxon>
        <taxon>Haloferacaceae</taxon>
        <taxon>Halobellus</taxon>
    </lineage>
</organism>
<feature type="compositionally biased region" description="Acidic residues" evidence="1">
    <location>
        <begin position="78"/>
        <end position="136"/>
    </location>
</feature>
<accession>A0A7J9SFK5</accession>
<name>A0A7J9SFK5_9EURY</name>
<keyword evidence="3" id="KW-1185">Reference proteome</keyword>
<dbReference type="AlphaFoldDB" id="A0A7J9SFK5"/>
<protein>
    <submittedName>
        <fullName evidence="2">Uncharacterized protein</fullName>
    </submittedName>
</protein>
<feature type="region of interest" description="Disordered" evidence="1">
    <location>
        <begin position="1"/>
        <end position="20"/>
    </location>
</feature>
<evidence type="ECO:0000313" key="2">
    <source>
        <dbReference type="EMBL" id="MBB6644899.1"/>
    </source>
</evidence>
<feature type="compositionally biased region" description="Basic and acidic residues" evidence="1">
    <location>
        <begin position="1"/>
        <end position="11"/>
    </location>
</feature>
<evidence type="ECO:0000256" key="1">
    <source>
        <dbReference type="SAM" id="MobiDB-lite"/>
    </source>
</evidence>
<evidence type="ECO:0000313" key="3">
    <source>
        <dbReference type="Proteomes" id="UP000546257"/>
    </source>
</evidence>
<dbReference type="Proteomes" id="UP000546257">
    <property type="component" value="Unassembled WGS sequence"/>
</dbReference>
<proteinExistence type="predicted"/>
<gene>
    <name evidence="2" type="ORF">H5V44_01045</name>
</gene>